<keyword evidence="7 8" id="KW-0472">Membrane</keyword>
<feature type="transmembrane region" description="Helical" evidence="8">
    <location>
        <begin position="277"/>
        <end position="296"/>
    </location>
</feature>
<organism evidence="10 11">
    <name type="scientific">Paraglaciecola arctica BSs20135</name>
    <dbReference type="NCBI Taxonomy" id="493475"/>
    <lineage>
        <taxon>Bacteria</taxon>
        <taxon>Pseudomonadati</taxon>
        <taxon>Pseudomonadota</taxon>
        <taxon>Gammaproteobacteria</taxon>
        <taxon>Alteromonadales</taxon>
        <taxon>Alteromonadaceae</taxon>
        <taxon>Paraglaciecola</taxon>
    </lineage>
</organism>
<feature type="transmembrane region" description="Helical" evidence="8">
    <location>
        <begin position="302"/>
        <end position="325"/>
    </location>
</feature>
<reference evidence="10 11" key="1">
    <citation type="journal article" date="2017" name="Antonie Van Leeuwenhoek">
        <title>Rhizobium rhizosphaerae sp. nov., a novel species isolated from rice rhizosphere.</title>
        <authorList>
            <person name="Zhao J.J."/>
            <person name="Zhang J."/>
            <person name="Zhang R.J."/>
            <person name="Zhang C.W."/>
            <person name="Yin H.Q."/>
            <person name="Zhang X.X."/>
        </authorList>
    </citation>
    <scope>NUCLEOTIDE SEQUENCE [LARGE SCALE GENOMIC DNA]</scope>
    <source>
        <strain evidence="10 11">BSs20135</strain>
    </source>
</reference>
<feature type="transmembrane region" description="Helical" evidence="8">
    <location>
        <begin position="201"/>
        <end position="222"/>
    </location>
</feature>
<dbReference type="Pfam" id="PF12832">
    <property type="entry name" value="MFS_1_like"/>
    <property type="match status" value="1"/>
</dbReference>
<evidence type="ECO:0000256" key="3">
    <source>
        <dbReference type="ARBA" id="ARBA00022475"/>
    </source>
</evidence>
<dbReference type="Gene3D" id="1.20.1250.20">
    <property type="entry name" value="MFS general substrate transporter like domains"/>
    <property type="match status" value="2"/>
</dbReference>
<dbReference type="PROSITE" id="PS50850">
    <property type="entry name" value="MFS"/>
    <property type="match status" value="1"/>
</dbReference>
<evidence type="ECO:0000313" key="11">
    <source>
        <dbReference type="Proteomes" id="UP000006327"/>
    </source>
</evidence>
<dbReference type="InterPro" id="IPR024989">
    <property type="entry name" value="MFS_assoc_dom"/>
</dbReference>
<feature type="transmembrane region" description="Helical" evidence="8">
    <location>
        <begin position="52"/>
        <end position="70"/>
    </location>
</feature>
<sequence length="397" mass="44521">MKITFYPSLLKEQSLPYWRLSSVYFFNCLILGLVLPYWGIYLDFIGLTSSQIGISSALLLMSNIIAPFFWDKLNNRFENSIKIIKIGILLAFIWSFTLFDLHTFLSTSLFILFLSFCWQGINPLLESLTLSHLGHLSSHYGQIRLWGSIGFVVSVSGLGLAFEYIAIDNFPIILSCFIFFMLISTQMLPGRAYSGEKAQTLGFLSTLKASGCVGLFTAIFFAQISQGAYIGFFSLYLQEHDIGMGAIGNLWSVAVIAEVIMFLFSYRLISNFGADRLLIFSLLITAIRWVFVALFVELLPLLFIAQLFHAFTFSATHSSVIELIRQQFTDKNQDKGMVIYCTVCLGGGTAIGSVLSGYLWQQGSSKTFMVSAVIAVISVLIASYWVKQRNTIEKHLQ</sequence>
<dbReference type="GO" id="GO:0005886">
    <property type="term" value="C:plasma membrane"/>
    <property type="evidence" value="ECO:0007669"/>
    <property type="project" value="UniProtKB-SubCell"/>
</dbReference>
<evidence type="ECO:0000256" key="7">
    <source>
        <dbReference type="ARBA" id="ARBA00023136"/>
    </source>
</evidence>
<feature type="transmembrane region" description="Helical" evidence="8">
    <location>
        <begin position="145"/>
        <end position="166"/>
    </location>
</feature>
<feature type="transmembrane region" description="Helical" evidence="8">
    <location>
        <begin position="337"/>
        <end position="361"/>
    </location>
</feature>
<evidence type="ECO:0000313" key="10">
    <source>
        <dbReference type="EMBL" id="GAC21591.1"/>
    </source>
</evidence>
<evidence type="ECO:0000256" key="1">
    <source>
        <dbReference type="ARBA" id="ARBA00004429"/>
    </source>
</evidence>
<feature type="transmembrane region" description="Helical" evidence="8">
    <location>
        <begin position="242"/>
        <end position="265"/>
    </location>
</feature>
<keyword evidence="3" id="KW-1003">Cell membrane</keyword>
<dbReference type="InterPro" id="IPR036259">
    <property type="entry name" value="MFS_trans_sf"/>
</dbReference>
<dbReference type="InterPro" id="IPR020846">
    <property type="entry name" value="MFS_dom"/>
</dbReference>
<dbReference type="PIRSF" id="PIRSF004925">
    <property type="entry name" value="HcaT"/>
    <property type="match status" value="1"/>
</dbReference>
<dbReference type="Proteomes" id="UP000006327">
    <property type="component" value="Unassembled WGS sequence"/>
</dbReference>
<name>K6YCA3_9ALTE</name>
<evidence type="ECO:0000256" key="4">
    <source>
        <dbReference type="ARBA" id="ARBA00022519"/>
    </source>
</evidence>
<keyword evidence="6 8" id="KW-1133">Transmembrane helix</keyword>
<dbReference type="GO" id="GO:0015528">
    <property type="term" value="F:lactose:proton symporter activity"/>
    <property type="evidence" value="ECO:0007669"/>
    <property type="project" value="TreeGrafter"/>
</dbReference>
<keyword evidence="2" id="KW-0813">Transport</keyword>
<evidence type="ECO:0000256" key="2">
    <source>
        <dbReference type="ARBA" id="ARBA00022448"/>
    </source>
</evidence>
<proteinExistence type="predicted"/>
<evidence type="ECO:0000256" key="8">
    <source>
        <dbReference type="SAM" id="Phobius"/>
    </source>
</evidence>
<dbReference type="EMBL" id="BAEO01000062">
    <property type="protein sequence ID" value="GAC21591.1"/>
    <property type="molecule type" value="Genomic_DNA"/>
</dbReference>
<comment type="subcellular location">
    <subcellularLocation>
        <location evidence="1">Cell inner membrane</location>
        <topology evidence="1">Multi-pass membrane protein</topology>
    </subcellularLocation>
</comment>
<keyword evidence="5 8" id="KW-0812">Transmembrane</keyword>
<dbReference type="PANTHER" id="PTHR23522">
    <property type="entry name" value="BLL5896 PROTEIN"/>
    <property type="match status" value="1"/>
</dbReference>
<dbReference type="STRING" id="493475.GARC_4649"/>
<feature type="transmembrane region" description="Helical" evidence="8">
    <location>
        <begin position="82"/>
        <end position="99"/>
    </location>
</feature>
<dbReference type="PANTHER" id="PTHR23522:SF10">
    <property type="entry name" value="3-PHENYLPROPIONIC ACID TRANSPORTER-RELATED"/>
    <property type="match status" value="1"/>
</dbReference>
<feature type="transmembrane region" description="Helical" evidence="8">
    <location>
        <begin position="367"/>
        <end position="386"/>
    </location>
</feature>
<feature type="domain" description="Major facilitator superfamily (MFS) profile" evidence="9">
    <location>
        <begin position="211"/>
        <end position="397"/>
    </location>
</feature>
<dbReference type="SUPFAM" id="SSF103473">
    <property type="entry name" value="MFS general substrate transporter"/>
    <property type="match status" value="1"/>
</dbReference>
<evidence type="ECO:0000256" key="6">
    <source>
        <dbReference type="ARBA" id="ARBA00022989"/>
    </source>
</evidence>
<dbReference type="RefSeq" id="WP_007624724.1">
    <property type="nucleotide sequence ID" value="NZ_BAEO01000062.1"/>
</dbReference>
<dbReference type="AlphaFoldDB" id="K6YCA3"/>
<accession>K6YCA3</accession>
<feature type="transmembrane region" description="Helical" evidence="8">
    <location>
        <begin position="21"/>
        <end position="40"/>
    </location>
</feature>
<feature type="transmembrane region" description="Helical" evidence="8">
    <location>
        <begin position="172"/>
        <end position="189"/>
    </location>
</feature>
<feature type="transmembrane region" description="Helical" evidence="8">
    <location>
        <begin position="105"/>
        <end position="125"/>
    </location>
</feature>
<comment type="caution">
    <text evidence="10">The sequence shown here is derived from an EMBL/GenBank/DDBJ whole genome shotgun (WGS) entry which is preliminary data.</text>
</comment>
<dbReference type="InterPro" id="IPR026032">
    <property type="entry name" value="HcaT-like"/>
</dbReference>
<dbReference type="eggNOG" id="COG2814">
    <property type="taxonomic scope" value="Bacteria"/>
</dbReference>
<evidence type="ECO:0000256" key="5">
    <source>
        <dbReference type="ARBA" id="ARBA00022692"/>
    </source>
</evidence>
<evidence type="ECO:0000259" key="9">
    <source>
        <dbReference type="PROSITE" id="PS50850"/>
    </source>
</evidence>
<protein>
    <submittedName>
        <fullName evidence="10">MFS transporter, PPP family, 3-phenylpropionic acid transporter</fullName>
    </submittedName>
</protein>
<dbReference type="OrthoDB" id="9150135at2"/>
<dbReference type="GO" id="GO:0030395">
    <property type="term" value="F:lactose binding"/>
    <property type="evidence" value="ECO:0007669"/>
    <property type="project" value="TreeGrafter"/>
</dbReference>
<gene>
    <name evidence="10" type="primary">hcaT</name>
    <name evidence="10" type="ORF">GARC_4649</name>
</gene>
<keyword evidence="4" id="KW-0997">Cell inner membrane</keyword>
<keyword evidence="11" id="KW-1185">Reference proteome</keyword>